<dbReference type="PANTHER" id="PTHR28013">
    <property type="entry name" value="PROTEIN DCV1-RELATED"/>
    <property type="match status" value="1"/>
</dbReference>
<dbReference type="EMBL" id="KN840458">
    <property type="protein sequence ID" value="KIP10119.1"/>
    <property type="molecule type" value="Genomic_DNA"/>
</dbReference>
<evidence type="ECO:0000256" key="1">
    <source>
        <dbReference type="SAM" id="MobiDB-lite"/>
    </source>
</evidence>
<dbReference type="HOGENOM" id="CLU_032840_0_0_1"/>
<feature type="region of interest" description="Disordered" evidence="1">
    <location>
        <begin position="513"/>
        <end position="590"/>
    </location>
</feature>
<feature type="compositionally biased region" description="Low complexity" evidence="1">
    <location>
        <begin position="347"/>
        <end position="356"/>
    </location>
</feature>
<dbReference type="STRING" id="745531.A0A0C3NXH6"/>
<accession>A0A0C3NXH6</accession>
<feature type="transmembrane region" description="Helical" evidence="2">
    <location>
        <begin position="97"/>
        <end position="121"/>
    </location>
</feature>
<evidence type="ECO:0000256" key="2">
    <source>
        <dbReference type="SAM" id="Phobius"/>
    </source>
</evidence>
<dbReference type="OrthoDB" id="3365245at2759"/>
<dbReference type="GO" id="GO:0032153">
    <property type="term" value="C:cell division site"/>
    <property type="evidence" value="ECO:0007669"/>
    <property type="project" value="TreeGrafter"/>
</dbReference>
<feature type="transmembrane region" description="Helical" evidence="2">
    <location>
        <begin position="12"/>
        <end position="31"/>
    </location>
</feature>
<evidence type="ECO:0000313" key="3">
    <source>
        <dbReference type="EMBL" id="KIP10119.1"/>
    </source>
</evidence>
<feature type="transmembrane region" description="Helical" evidence="2">
    <location>
        <begin position="170"/>
        <end position="195"/>
    </location>
</feature>
<keyword evidence="2" id="KW-0812">Transmembrane</keyword>
<feature type="transmembrane region" description="Helical" evidence="2">
    <location>
        <begin position="127"/>
        <end position="158"/>
    </location>
</feature>
<dbReference type="Proteomes" id="UP000053257">
    <property type="component" value="Unassembled WGS sequence"/>
</dbReference>
<feature type="compositionally biased region" description="Polar residues" evidence="1">
    <location>
        <begin position="513"/>
        <end position="539"/>
    </location>
</feature>
<dbReference type="InterPro" id="IPR051380">
    <property type="entry name" value="pH-response_reg_palI/RIM9"/>
</dbReference>
<feature type="region of interest" description="Disordered" evidence="1">
    <location>
        <begin position="298"/>
        <end position="376"/>
    </location>
</feature>
<gene>
    <name evidence="3" type="ORF">PHLGIDRAFT_125779</name>
</gene>
<proteinExistence type="predicted"/>
<dbReference type="Pfam" id="PF06687">
    <property type="entry name" value="SUR7"/>
    <property type="match status" value="1"/>
</dbReference>
<feature type="compositionally biased region" description="Pro residues" evidence="1">
    <location>
        <begin position="357"/>
        <end position="374"/>
    </location>
</feature>
<keyword evidence="2" id="KW-0472">Membrane</keyword>
<protein>
    <recommendedName>
        <fullName evidence="5">Pali-domain-containing protein</fullName>
    </recommendedName>
</protein>
<evidence type="ECO:0000313" key="4">
    <source>
        <dbReference type="Proteomes" id="UP000053257"/>
    </source>
</evidence>
<reference evidence="3 4" key="1">
    <citation type="journal article" date="2014" name="PLoS Genet.">
        <title>Analysis of the Phlebiopsis gigantea genome, transcriptome and secretome provides insight into its pioneer colonization strategies of wood.</title>
        <authorList>
            <person name="Hori C."/>
            <person name="Ishida T."/>
            <person name="Igarashi K."/>
            <person name="Samejima M."/>
            <person name="Suzuki H."/>
            <person name="Master E."/>
            <person name="Ferreira P."/>
            <person name="Ruiz-Duenas F.J."/>
            <person name="Held B."/>
            <person name="Canessa P."/>
            <person name="Larrondo L.F."/>
            <person name="Schmoll M."/>
            <person name="Druzhinina I.S."/>
            <person name="Kubicek C.P."/>
            <person name="Gaskell J.A."/>
            <person name="Kersten P."/>
            <person name="St John F."/>
            <person name="Glasner J."/>
            <person name="Sabat G."/>
            <person name="Splinter BonDurant S."/>
            <person name="Syed K."/>
            <person name="Yadav J."/>
            <person name="Mgbeahuruike A.C."/>
            <person name="Kovalchuk A."/>
            <person name="Asiegbu F.O."/>
            <person name="Lackner G."/>
            <person name="Hoffmeister D."/>
            <person name="Rencoret J."/>
            <person name="Gutierrez A."/>
            <person name="Sun H."/>
            <person name="Lindquist E."/>
            <person name="Barry K."/>
            <person name="Riley R."/>
            <person name="Grigoriev I.V."/>
            <person name="Henrissat B."/>
            <person name="Kues U."/>
            <person name="Berka R.M."/>
            <person name="Martinez A.T."/>
            <person name="Covert S.F."/>
            <person name="Blanchette R.A."/>
            <person name="Cullen D."/>
        </authorList>
    </citation>
    <scope>NUCLEOTIDE SEQUENCE [LARGE SCALE GENOMIC DNA]</scope>
    <source>
        <strain evidence="3 4">11061_1 CR5-6</strain>
    </source>
</reference>
<dbReference type="GO" id="GO:0005886">
    <property type="term" value="C:plasma membrane"/>
    <property type="evidence" value="ECO:0007669"/>
    <property type="project" value="InterPro"/>
</dbReference>
<dbReference type="InterPro" id="IPR009571">
    <property type="entry name" value="SUR7/Rim9-like_fungi"/>
</dbReference>
<dbReference type="AlphaFoldDB" id="A0A0C3NXH6"/>
<dbReference type="PANTHER" id="PTHR28013:SF4">
    <property type="entry name" value="MARVEL DOMAIN-CONTAINING PROTEIN"/>
    <property type="match status" value="1"/>
</dbReference>
<keyword evidence="2" id="KW-1133">Transmembrane helix</keyword>
<sequence>MGILRPATPGFLVTLAAAALLAVVSFSVPYFKSVFFLKASLADEGVNGSITFGTLGYCIELSNGTTCSKPSVGYQLDINGLVGNDLPIKIPQVAVKWITYALVLHIVALVLAAISAVFGLLAHVREFSMVCFSTCISGFGAAVALIAFIFDLAFFFIAKSRINSVKGGSATMGIAIWLTLAAWLCLFFAGCFFGLGRCCVSRRPRGIDKQAPSADQGYAEQMRLDAVKAEADRKARQQRQEVGLPAFQEYDQTQPLTKMDPEEYIEEGDHILPYRPNQPGVGAGVGAGMAAYARNGASPPGGIPHSGGYSQAPPGNRAVDDYYNARPSQPNAYPPQPRRQTSGHTQTSSSYSTYSTSPPPIPPVPPVPTIPPPGANSQYLAAGGAYGHNQYASAASQPYAHPARSATYMSAQSHQQYPTEYSAYAQEPSQGFNADVYNATGHIAMPSSTAYTTPYAPNSSYGEPSQAVYTMPNAAPERSYTLGGDNYAPATGTTAENPYADDAYYARYSGTSQMTSPYSPLPTPSASHMDTQVAPTSALPSPGVATTPRGPRSPTSLQPAQAEQHPVYEDSPPMYDDATAQPPGQWGAKR</sequence>
<keyword evidence="4" id="KW-1185">Reference proteome</keyword>
<evidence type="ECO:0008006" key="5">
    <source>
        <dbReference type="Google" id="ProtNLM"/>
    </source>
</evidence>
<name>A0A0C3NXH6_PHLG1</name>
<dbReference type="GO" id="GO:0035838">
    <property type="term" value="C:growing cell tip"/>
    <property type="evidence" value="ECO:0007669"/>
    <property type="project" value="TreeGrafter"/>
</dbReference>
<organism evidence="3 4">
    <name type="scientific">Phlebiopsis gigantea (strain 11061_1 CR5-6)</name>
    <name type="common">White-rot fungus</name>
    <name type="synonym">Peniophora gigantea</name>
    <dbReference type="NCBI Taxonomy" id="745531"/>
    <lineage>
        <taxon>Eukaryota</taxon>
        <taxon>Fungi</taxon>
        <taxon>Dikarya</taxon>
        <taxon>Basidiomycota</taxon>
        <taxon>Agaricomycotina</taxon>
        <taxon>Agaricomycetes</taxon>
        <taxon>Polyporales</taxon>
        <taxon>Phanerochaetaceae</taxon>
        <taxon>Phlebiopsis</taxon>
    </lineage>
</organism>